<name>A0A370BS86_ASPNG</name>
<dbReference type="AlphaFoldDB" id="A0A370BS86"/>
<dbReference type="EMBL" id="KZ851924">
    <property type="protein sequence ID" value="RDH18396.1"/>
    <property type="molecule type" value="Genomic_DNA"/>
</dbReference>
<proteinExistence type="predicted"/>
<evidence type="ECO:0000313" key="1">
    <source>
        <dbReference type="EMBL" id="RDH18396.1"/>
    </source>
</evidence>
<dbReference type="VEuPathDB" id="FungiDB:M747DRAFT_307363"/>
<organism evidence="1 2">
    <name type="scientific">Aspergillus niger ATCC 13496</name>
    <dbReference type="NCBI Taxonomy" id="1353008"/>
    <lineage>
        <taxon>Eukaryota</taxon>
        <taxon>Fungi</taxon>
        <taxon>Dikarya</taxon>
        <taxon>Ascomycota</taxon>
        <taxon>Pezizomycotina</taxon>
        <taxon>Eurotiomycetes</taxon>
        <taxon>Eurotiomycetidae</taxon>
        <taxon>Eurotiales</taxon>
        <taxon>Aspergillaceae</taxon>
        <taxon>Aspergillus</taxon>
        <taxon>Aspergillus subgen. Circumdati</taxon>
    </lineage>
</organism>
<sequence>MGIELTSPESSRSPSPVLRCAHSAKAEASLANNCLTYNVSVGFNEACGVVYLVVVHDKFGVEKLTLQNIRRFEVAECQLNHFLEEYPVEGYRERVQMQMDLQSINYAYDHADMSSH</sequence>
<protein>
    <submittedName>
        <fullName evidence="1">Uncharacterized protein</fullName>
    </submittedName>
</protein>
<dbReference type="Proteomes" id="UP000253845">
    <property type="component" value="Unassembled WGS sequence"/>
</dbReference>
<evidence type="ECO:0000313" key="2">
    <source>
        <dbReference type="Proteomes" id="UP000253845"/>
    </source>
</evidence>
<accession>A0A370BS86</accession>
<reference evidence="1 2" key="1">
    <citation type="submission" date="2018-07" db="EMBL/GenBank/DDBJ databases">
        <title>Section-level genome sequencing of Aspergillus section Nigri to investigate inter- and intra-species variation.</title>
        <authorList>
            <consortium name="DOE Joint Genome Institute"/>
            <person name="Vesth T.C."/>
            <person name="Nybo J.L."/>
            <person name="Theobald S."/>
            <person name="Frisvad J.C."/>
            <person name="Larsen T.O."/>
            <person name="Nielsen K.F."/>
            <person name="Hoof J.B."/>
            <person name="Brandl J."/>
            <person name="Salamov A."/>
            <person name="Riley R."/>
            <person name="Gladden J.M."/>
            <person name="Phatale P."/>
            <person name="Nielsen M.T."/>
            <person name="Lyhne E.K."/>
            <person name="Kogle M.E."/>
            <person name="Strasser K."/>
            <person name="McDonnell E."/>
            <person name="Barry K."/>
            <person name="Clum A."/>
            <person name="Chen C."/>
            <person name="Nolan M."/>
            <person name="Sandor L."/>
            <person name="Kuo A."/>
            <person name="Lipzen A."/>
            <person name="Hainaut M."/>
            <person name="Drula E."/>
            <person name="Tsang A."/>
            <person name="Magnuson J.K."/>
            <person name="Henrissat B."/>
            <person name="Wiebenga A."/>
            <person name="Simmons B.A."/>
            <person name="Makela M.R."/>
            <person name="De vries R.P."/>
            <person name="Grigoriev I.V."/>
            <person name="Mortensen U.H."/>
            <person name="Baker S.E."/>
            <person name="Andersen M.R."/>
        </authorList>
    </citation>
    <scope>NUCLEOTIDE SEQUENCE [LARGE SCALE GENOMIC DNA]</scope>
    <source>
        <strain evidence="1 2">ATCC 13496</strain>
    </source>
</reference>
<gene>
    <name evidence="1" type="ORF">M747DRAFT_307363</name>
</gene>